<dbReference type="CDD" id="cd14798">
    <property type="entry name" value="RX-CC_like"/>
    <property type="match status" value="1"/>
</dbReference>
<dbReference type="InterPro" id="IPR042197">
    <property type="entry name" value="Apaf_helical"/>
</dbReference>
<keyword evidence="6" id="KW-0433">Leucine-rich repeat</keyword>
<dbReference type="OrthoDB" id="899961at2759"/>
<organism evidence="16 17">
    <name type="scientific">Coffea arabica</name>
    <name type="common">Arabian coffee</name>
    <dbReference type="NCBI Taxonomy" id="13443"/>
    <lineage>
        <taxon>Eukaryota</taxon>
        <taxon>Viridiplantae</taxon>
        <taxon>Streptophyta</taxon>
        <taxon>Embryophyta</taxon>
        <taxon>Tracheophyta</taxon>
        <taxon>Spermatophyta</taxon>
        <taxon>Magnoliopsida</taxon>
        <taxon>eudicotyledons</taxon>
        <taxon>Gunneridae</taxon>
        <taxon>Pentapetalae</taxon>
        <taxon>asterids</taxon>
        <taxon>lamiids</taxon>
        <taxon>Gentianales</taxon>
        <taxon>Rubiaceae</taxon>
        <taxon>Ixoroideae</taxon>
        <taxon>Gardenieae complex</taxon>
        <taxon>Bertiereae - Coffeeae clade</taxon>
        <taxon>Coffeeae</taxon>
        <taxon>Coffea</taxon>
    </lineage>
</organism>
<dbReference type="PANTHER" id="PTHR23155">
    <property type="entry name" value="DISEASE RESISTANCE PROTEIN RP"/>
    <property type="match status" value="1"/>
</dbReference>
<evidence type="ECO:0000259" key="14">
    <source>
        <dbReference type="Pfam" id="PF12061"/>
    </source>
</evidence>
<keyword evidence="5" id="KW-0963">Cytoplasm</keyword>
<sequence>MESRKLWMDCIIIIDSTSQKLRSLVSKRCDFSRDNQGLDELKVELRLVQTFLLCARELAYFWFSLEYPENPKLGQFYHLLRRLENGLPPIDPAGAASSWGDTLENVKQEISEAYVEMLNSVGLPVSLSQDRWRLLYDEPSLFKETESYSKLLDCLLKSSSLRIEEFMEFLDSLLENLGDINFLGEACDSRFETLFEALFEALQEKLVFLKNFILFARMQSKLDEAQKELMKHCGVVALSAAHLCYAFWFFRDDDEVLCGVELKISRSIEKIKPVYHEVRSAYIGVLKFQSSSLTLSTQRDMFIVGDFVDSLLGNLWELLQNCPTAFMVSLKHQMQILYDGLRFLRNILKKQQERYDGLDGRTKDLVGAVVNDAGVVIFSLYQKGIEEVLAMEIDAMIFCSLHKIELIKAEVGEKHPLALSFDLSTTNALALIDLLLENLKELASSKVDPVSFAEDRGNFLRSYLKKTVEHPTRHPNLDLQIMQEDLLFLRSFMENNLEQLNRNEKLPIETMQNDLLFLRSFLENNREQNNQHEELQALWSQVIEVAHEAEFVIDSLVVGDMSFYSLVLLDSITEEIKLVKSEAQNATTISKYVTSQARSKWSTGTPHQVLHQVASQVSHQVLDEVNLVKTELSKIDDEKDVFKAQKTTKVLSQAFYCLPIFFIAAISKWRGEKTETLEIEGDKYVIEAQEVTKSPRDMPSQSSISAINEAAISKWRGEKTEALEIEGDKYVIEAQEVTKSPRDMPSQSSISAINEAAISKWRGEKTETLEIEGDKYVIEAQEVTKSPRDMPSQSSISAINEVVVDLKDQEQAIIDQLIGGSKQFNIVSIVGMPGIGKTTLAQKVYHDPSIISHFHILAWCCISQVYSKKDLLLEILACIDEKDEYAERNENDLANTLRKHLKQKKYLIVLDDVWDTEAWNALKESFPDDTNGSRILLTSRNHEIPGKPHLLRLLTEEEGWELLQRKLEVTREEGYPPELDVLGRQIAKNCNGLPLSIVIISGILATLDQDGWEKVAERLSSNSVVGATGQCKSILELSYVHLPDHLKPCLLYFGAFREDQEIPIRRLMWLLVAEGFVQKNELESTEKLAEGYIMALINRSLVMVGQRRSTGGVKTCRIHDLLHVFCVGKAKDQNFLHLVQGYDEFLELDELQHPRRLSIYCQPKQFAKSRIFCPHLRSLQHSTSGVRRREVSYSLSSIHQMKLLRVLDLGHISLGFTFPNELCLLVRLRYLAVLGRMNIIPSSLANLLDLETFIVTTYYSGGGLSLLQDAFWNMLKLRHLHVRGALIDLSLANDNPESSSVLYNLDTFSTPKLYVGQSLDAMIRKFPNIRELKCCLLESEESTSDSIKIVAMDSLRQLESLKLLLSQVSAHHIELLLPSNLRRLTLVDFSWSLLSSVGQLSNLEVLKLIGQSDGDGVKEWDMEEGLFPNLKVLKLKSLNIVCWKGSEDNFPCLEKLVLEDCVELEELPSCLWETLTLQLIEVHGCLYSTGDLARDIMEKQMDYGNEDLKICISGEIEDTSSWSD</sequence>
<dbReference type="GO" id="GO:0009626">
    <property type="term" value="P:plant-type hypersensitive response"/>
    <property type="evidence" value="ECO:0007669"/>
    <property type="project" value="UniProtKB-KW"/>
</dbReference>
<evidence type="ECO:0000256" key="8">
    <source>
        <dbReference type="ARBA" id="ARBA00022737"/>
    </source>
</evidence>
<dbReference type="FunFam" id="3.40.50.300:FF:001091">
    <property type="entry name" value="Probable disease resistance protein At1g61300"/>
    <property type="match status" value="1"/>
</dbReference>
<evidence type="ECO:0000256" key="5">
    <source>
        <dbReference type="ARBA" id="ARBA00022490"/>
    </source>
</evidence>
<keyword evidence="10" id="KW-0611">Plant defense</keyword>
<evidence type="ECO:0000256" key="11">
    <source>
        <dbReference type="ARBA" id="ARBA00022840"/>
    </source>
</evidence>
<dbReference type="InterPro" id="IPR021929">
    <property type="entry name" value="R1A-like_N"/>
</dbReference>
<dbReference type="SUPFAM" id="SSF52540">
    <property type="entry name" value="P-loop containing nucleoside triphosphate hydrolases"/>
    <property type="match status" value="1"/>
</dbReference>
<dbReference type="Pfam" id="PF23559">
    <property type="entry name" value="WHD_DRP"/>
    <property type="match status" value="1"/>
</dbReference>
<dbReference type="InterPro" id="IPR027417">
    <property type="entry name" value="P-loop_NTPase"/>
</dbReference>
<name>A0A6P6TVP0_COFAR</name>
<keyword evidence="16" id="KW-1185">Reference proteome</keyword>
<evidence type="ECO:0000256" key="3">
    <source>
        <dbReference type="ARBA" id="ARBA00004496"/>
    </source>
</evidence>
<keyword evidence="12" id="KW-0175">Coiled coil</keyword>
<feature type="domain" description="Late blight resistance protein R1A-like N-terminal" evidence="14">
    <location>
        <begin position="162"/>
        <end position="392"/>
    </location>
</feature>
<dbReference type="PRINTS" id="PR00364">
    <property type="entry name" value="DISEASERSIST"/>
</dbReference>
<keyword evidence="9" id="KW-0547">Nucleotide-binding</keyword>
<evidence type="ECO:0008006" key="18">
    <source>
        <dbReference type="Google" id="ProtNLM"/>
    </source>
</evidence>
<dbReference type="FunFam" id="1.10.10.10:FF:000322">
    <property type="entry name" value="Probable disease resistance protein At1g63360"/>
    <property type="match status" value="1"/>
</dbReference>
<dbReference type="InterPro" id="IPR044974">
    <property type="entry name" value="Disease_R_plants"/>
</dbReference>
<dbReference type="InterPro" id="IPR038005">
    <property type="entry name" value="RX-like_CC"/>
</dbReference>
<dbReference type="Gene3D" id="3.80.10.10">
    <property type="entry name" value="Ribonuclease Inhibitor"/>
    <property type="match status" value="1"/>
</dbReference>
<evidence type="ECO:0000313" key="17">
    <source>
        <dbReference type="RefSeq" id="XP_027082410.1"/>
    </source>
</evidence>
<evidence type="ECO:0000256" key="9">
    <source>
        <dbReference type="ARBA" id="ARBA00022741"/>
    </source>
</evidence>
<evidence type="ECO:0000256" key="2">
    <source>
        <dbReference type="ARBA" id="ARBA00004170"/>
    </source>
</evidence>
<dbReference type="GO" id="GO:0005737">
    <property type="term" value="C:cytoplasm"/>
    <property type="evidence" value="ECO:0007669"/>
    <property type="project" value="UniProtKB-SubCell"/>
</dbReference>
<reference evidence="17" key="2">
    <citation type="submission" date="2025-08" db="UniProtKB">
        <authorList>
            <consortium name="RefSeq"/>
        </authorList>
    </citation>
    <scope>IDENTIFICATION</scope>
    <source>
        <tissue evidence="17">Leaves</tissue>
    </source>
</reference>
<comment type="subcellular location">
    <subcellularLocation>
        <location evidence="3">Cytoplasm</location>
    </subcellularLocation>
    <subcellularLocation>
        <location evidence="2">Membrane</location>
        <topology evidence="2">Peripheral membrane protein</topology>
    </subcellularLocation>
</comment>
<dbReference type="InterPro" id="IPR058922">
    <property type="entry name" value="WHD_DRP"/>
</dbReference>
<gene>
    <name evidence="17" type="primary">LOC113704733</name>
</gene>
<dbReference type="Proteomes" id="UP001652660">
    <property type="component" value="Chromosome 1e"/>
</dbReference>
<evidence type="ECO:0000256" key="1">
    <source>
        <dbReference type="ARBA" id="ARBA00002074"/>
    </source>
</evidence>
<dbReference type="InterPro" id="IPR032675">
    <property type="entry name" value="LRR_dom_sf"/>
</dbReference>
<evidence type="ECO:0000256" key="7">
    <source>
        <dbReference type="ARBA" id="ARBA00022667"/>
    </source>
</evidence>
<dbReference type="Gene3D" id="3.40.50.300">
    <property type="entry name" value="P-loop containing nucleotide triphosphate hydrolases"/>
    <property type="match status" value="1"/>
</dbReference>
<keyword evidence="8" id="KW-0677">Repeat</keyword>
<dbReference type="Pfam" id="PF00931">
    <property type="entry name" value="NB-ARC"/>
    <property type="match status" value="1"/>
</dbReference>
<dbReference type="PANTHER" id="PTHR23155:SF1152">
    <property type="entry name" value="AAA+ ATPASE DOMAIN-CONTAINING PROTEIN"/>
    <property type="match status" value="1"/>
</dbReference>
<feature type="domain" description="NB-ARC" evidence="13">
    <location>
        <begin position="809"/>
        <end position="966"/>
    </location>
</feature>
<dbReference type="InterPro" id="IPR036388">
    <property type="entry name" value="WH-like_DNA-bd_sf"/>
</dbReference>
<keyword evidence="11" id="KW-0067">ATP-binding</keyword>
<evidence type="ECO:0000259" key="13">
    <source>
        <dbReference type="Pfam" id="PF00931"/>
    </source>
</evidence>
<protein>
    <recommendedName>
        <fullName evidence="18">Late blight resistance protein homolog R1A-3</fullName>
    </recommendedName>
</protein>
<dbReference type="Gene3D" id="1.10.10.10">
    <property type="entry name" value="Winged helix-like DNA-binding domain superfamily/Winged helix DNA-binding domain"/>
    <property type="match status" value="1"/>
</dbReference>
<dbReference type="RefSeq" id="XP_027082410.1">
    <property type="nucleotide sequence ID" value="XM_027226609.2"/>
</dbReference>
<evidence type="ECO:0000259" key="15">
    <source>
        <dbReference type="Pfam" id="PF23559"/>
    </source>
</evidence>
<dbReference type="GO" id="GO:0043531">
    <property type="term" value="F:ADP binding"/>
    <property type="evidence" value="ECO:0007669"/>
    <property type="project" value="InterPro"/>
</dbReference>
<comment type="function">
    <text evidence="1">Confers resistance to late blight (Phytophthora infestans) races carrying the avirulence gene Avr1. Resistance proteins guard the plant against pathogens that contain an appropriate avirulence protein via an indirect interaction with this avirulence protein. That triggers a defense system including the hypersensitive response, which restricts the pathogen growth.</text>
</comment>
<proteinExistence type="inferred from homology"/>
<dbReference type="GO" id="GO:0016020">
    <property type="term" value="C:membrane"/>
    <property type="evidence" value="ECO:0007669"/>
    <property type="project" value="UniProtKB-SubCell"/>
</dbReference>
<dbReference type="Gene3D" id="1.20.5.4130">
    <property type="match status" value="1"/>
</dbReference>
<feature type="domain" description="Disease resistance protein winged helix" evidence="15">
    <location>
        <begin position="1056"/>
        <end position="1123"/>
    </location>
</feature>
<evidence type="ECO:0000256" key="6">
    <source>
        <dbReference type="ARBA" id="ARBA00022614"/>
    </source>
</evidence>
<evidence type="ECO:0000256" key="10">
    <source>
        <dbReference type="ARBA" id="ARBA00022821"/>
    </source>
</evidence>
<reference evidence="16" key="1">
    <citation type="journal article" date="2025" name="Foods">
        <title>Unveiling the Microbial Signatures of Arabica Coffee Cherries: Insights into Ripeness Specific Diversity, Functional Traits, and Implications for Quality and Safety.</title>
        <authorList>
            <consortium name="RefSeq"/>
            <person name="Tenea G.N."/>
            <person name="Cifuentes V."/>
            <person name="Reyes P."/>
            <person name="Cevallos-Vallejos M."/>
        </authorList>
    </citation>
    <scope>NUCLEOTIDE SEQUENCE [LARGE SCALE GENOMIC DNA]</scope>
</reference>
<evidence type="ECO:0000256" key="4">
    <source>
        <dbReference type="ARBA" id="ARBA00008894"/>
    </source>
</evidence>
<dbReference type="GeneID" id="113704733"/>
<evidence type="ECO:0000256" key="12">
    <source>
        <dbReference type="ARBA" id="ARBA00023054"/>
    </source>
</evidence>
<comment type="similarity">
    <text evidence="4">Belongs to the disease resistance NB-LRR family.</text>
</comment>
<dbReference type="SUPFAM" id="SSF52058">
    <property type="entry name" value="L domain-like"/>
    <property type="match status" value="1"/>
</dbReference>
<evidence type="ECO:0000313" key="16">
    <source>
        <dbReference type="Proteomes" id="UP001652660"/>
    </source>
</evidence>
<dbReference type="Pfam" id="PF12061">
    <property type="entry name" value="NB-LRR"/>
    <property type="match status" value="1"/>
</dbReference>
<dbReference type="GO" id="GO:0051607">
    <property type="term" value="P:defense response to virus"/>
    <property type="evidence" value="ECO:0007669"/>
    <property type="project" value="UniProtKB-ARBA"/>
</dbReference>
<dbReference type="GO" id="GO:0005524">
    <property type="term" value="F:ATP binding"/>
    <property type="evidence" value="ECO:0007669"/>
    <property type="project" value="UniProtKB-KW"/>
</dbReference>
<accession>A0A6P6TVP0</accession>
<dbReference type="InterPro" id="IPR002182">
    <property type="entry name" value="NB-ARC"/>
</dbReference>
<dbReference type="Gene3D" id="1.10.8.430">
    <property type="entry name" value="Helical domain of apoptotic protease-activating factors"/>
    <property type="match status" value="1"/>
</dbReference>
<keyword evidence="7" id="KW-0381">Hypersensitive response</keyword>